<dbReference type="KEGG" id="vra:106760482"/>
<dbReference type="CDD" id="cd01374">
    <property type="entry name" value="KISc_CENP_E"/>
    <property type="match status" value="1"/>
</dbReference>
<dbReference type="PANTHER" id="PTHR47968:SF61">
    <property type="entry name" value="ATP-BINDING MICROTUBULE MOTOR FAMILY PROTEIN"/>
    <property type="match status" value="1"/>
</dbReference>
<dbReference type="GO" id="GO:0005874">
    <property type="term" value="C:microtubule"/>
    <property type="evidence" value="ECO:0007669"/>
    <property type="project" value="UniProtKB-KW"/>
</dbReference>
<evidence type="ECO:0000259" key="10">
    <source>
        <dbReference type="PROSITE" id="PS50067"/>
    </source>
</evidence>
<feature type="coiled-coil region" evidence="8">
    <location>
        <begin position="394"/>
        <end position="452"/>
    </location>
</feature>
<gene>
    <name evidence="12" type="primary">LOC106760482</name>
</gene>
<feature type="region of interest" description="Disordered" evidence="9">
    <location>
        <begin position="593"/>
        <end position="669"/>
    </location>
</feature>
<sequence>MVRTRDRPSMADAREERGNFALSNAEEERIFVSIRVRPLNERERARHDVSDWECVSTNTIKFKNNGHAEQRPLSMDTYTFDRVFGEKCSTKQVYEEGIKDVALSVVRGVNSSIFAYGQTSSGKTHTMTGITDYAVRDIYEYIEKHKDREFVVKFSSMEIYNEAVRDLLNAGSTSLRILDDPEKGTVVEKLTEETLTDRGQLQRLLSICAGIGCSITILFYDLQLYRLSGALLQAIYACFLAAERTTEETAMNEASSRSHQIIRLTVESNPRDYADVARSGALFASVNFVDLAGSERAAQTLSAGTRLREGSHINRSLLSLGTVIRKLSKGRNEHVPYRDSKLTRILQNSLGGNARTAIICTISPARSQSEQSRNTLLFAGCAKQVTTNARVNQVTSDKVLVKQLQKELARLENELRNSTPNTILLKEKELQIQKMEKVISELTRERDLFQSSAQNKLQSAEKDQPLRVGKHSASELSGANNFLRRMDSASENLDITTSSLQHTGNSDDDFLLDGNSPTFVGPDPCQGWEEMASRAAKPEDDCKEVPCIEVKEVETDHKVDVKSSSGNEHCELNPAVVDNTNNLIVVLLKEPNGSSTQIDKVDQESSKHPHISNLQQKPATPHLKEPEKVSGTFPTEVERKNSNSSVCYEDKLPESKLQATERKSSRERSLIQEMNASVEDVESLWDSDAEDTSSVLNFVVGMNERARQKPVDEDMDNIMVRARTSGTDKRVNRVRGVSFSGTPGPWNFETQLRDTIQLWDACNIPLVHRSYFFLLIKGEISDAVYFDVELRRLSFLKDTFFSATNSTGHGSDVTPNSSLMALNRERKMLSKQVHKKFSWKERNELYVKWGVDLKSKHRSVQLAWCLWTNTKDLNHVRESAALVAKLVGFVNSGEASRKIFGLSFLSRWKP</sequence>
<comment type="similarity">
    <text evidence="1">Belongs to the TRAFAC class myosin-kinesin ATPase superfamily. Kinesin family. KIN-7 subfamily.</text>
</comment>
<dbReference type="PROSITE" id="PS50067">
    <property type="entry name" value="KINESIN_MOTOR_2"/>
    <property type="match status" value="1"/>
</dbReference>
<dbReference type="InterPro" id="IPR027417">
    <property type="entry name" value="P-loop_NTPase"/>
</dbReference>
<evidence type="ECO:0000256" key="6">
    <source>
        <dbReference type="PROSITE-ProRule" id="PRU00283"/>
    </source>
</evidence>
<evidence type="ECO:0000256" key="9">
    <source>
        <dbReference type="SAM" id="MobiDB-lite"/>
    </source>
</evidence>
<evidence type="ECO:0000313" key="12">
    <source>
        <dbReference type="RefSeq" id="XP_022636740.1"/>
    </source>
</evidence>
<dbReference type="GO" id="GO:0003777">
    <property type="term" value="F:microtubule motor activity"/>
    <property type="evidence" value="ECO:0007669"/>
    <property type="project" value="InterPro"/>
</dbReference>
<dbReference type="Proteomes" id="UP000087766">
    <property type="component" value="Chromosome 5"/>
</dbReference>
<evidence type="ECO:0000256" key="4">
    <source>
        <dbReference type="ARBA" id="ARBA00022840"/>
    </source>
</evidence>
<dbReference type="InterPro" id="IPR036961">
    <property type="entry name" value="Kinesin_motor_dom_sf"/>
</dbReference>
<keyword evidence="5 6" id="KW-0505">Motor protein</keyword>
<dbReference type="Pfam" id="PF00225">
    <property type="entry name" value="Kinesin"/>
    <property type="match status" value="2"/>
</dbReference>
<accession>A0A3Q0EYA4</accession>
<dbReference type="AlphaFoldDB" id="A0A3Q0EYA4"/>
<evidence type="ECO:0000256" key="2">
    <source>
        <dbReference type="ARBA" id="ARBA00022701"/>
    </source>
</evidence>
<dbReference type="GeneID" id="106760482"/>
<feature type="region of interest" description="Disordered" evidence="9">
    <location>
        <begin position="453"/>
        <end position="473"/>
    </location>
</feature>
<dbReference type="SUPFAM" id="SSF52540">
    <property type="entry name" value="P-loop containing nucleoside triphosphate hydrolases"/>
    <property type="match status" value="1"/>
</dbReference>
<dbReference type="PROSITE" id="PS00411">
    <property type="entry name" value="KINESIN_MOTOR_1"/>
    <property type="match status" value="1"/>
</dbReference>
<dbReference type="Pfam" id="PF11995">
    <property type="entry name" value="DUF3490"/>
    <property type="match status" value="1"/>
</dbReference>
<feature type="compositionally biased region" description="Basic and acidic residues" evidence="9">
    <location>
        <begin position="648"/>
        <end position="669"/>
    </location>
</feature>
<dbReference type="Gene3D" id="3.40.850.10">
    <property type="entry name" value="Kinesin motor domain"/>
    <property type="match status" value="1"/>
</dbReference>
<keyword evidence="11" id="KW-1185">Reference proteome</keyword>
<reference evidence="11" key="1">
    <citation type="journal article" date="2014" name="Nat. Commun.">
        <title>Genome sequence of mungbean and insights into evolution within Vigna species.</title>
        <authorList>
            <person name="Kang Y.J."/>
            <person name="Kim S.K."/>
            <person name="Kim M.Y."/>
            <person name="Lestari P."/>
            <person name="Kim K.H."/>
            <person name="Ha B.K."/>
            <person name="Jun T.H."/>
            <person name="Hwang W.J."/>
            <person name="Lee T."/>
            <person name="Lee J."/>
            <person name="Shim S."/>
            <person name="Yoon M.Y."/>
            <person name="Jang Y.E."/>
            <person name="Han K.S."/>
            <person name="Taeprayoon P."/>
            <person name="Yoon N."/>
            <person name="Somta P."/>
            <person name="Tanya P."/>
            <person name="Kim K.S."/>
            <person name="Gwag J.G."/>
            <person name="Moon J.K."/>
            <person name="Lee Y.H."/>
            <person name="Park B.S."/>
            <person name="Bombarely A."/>
            <person name="Doyle J.J."/>
            <person name="Jackson S.A."/>
            <person name="Schafleitner R."/>
            <person name="Srinives P."/>
            <person name="Varshney R.K."/>
            <person name="Lee S.H."/>
        </authorList>
    </citation>
    <scope>NUCLEOTIDE SEQUENCE [LARGE SCALE GENOMIC DNA]</scope>
    <source>
        <strain evidence="11">cv. VC1973A</strain>
    </source>
</reference>
<dbReference type="PANTHER" id="PTHR47968">
    <property type="entry name" value="CENTROMERE PROTEIN E"/>
    <property type="match status" value="1"/>
</dbReference>
<evidence type="ECO:0000256" key="8">
    <source>
        <dbReference type="SAM" id="Coils"/>
    </source>
</evidence>
<dbReference type="GO" id="GO:0007018">
    <property type="term" value="P:microtubule-based movement"/>
    <property type="evidence" value="ECO:0007669"/>
    <property type="project" value="InterPro"/>
</dbReference>
<proteinExistence type="inferred from homology"/>
<evidence type="ECO:0000256" key="1">
    <source>
        <dbReference type="ARBA" id="ARBA00007310"/>
    </source>
</evidence>
<organism evidence="11 12">
    <name type="scientific">Vigna radiata var. radiata</name>
    <name type="common">Mung bean</name>
    <name type="synonym">Phaseolus aureus</name>
    <dbReference type="NCBI Taxonomy" id="3916"/>
    <lineage>
        <taxon>Eukaryota</taxon>
        <taxon>Viridiplantae</taxon>
        <taxon>Streptophyta</taxon>
        <taxon>Embryophyta</taxon>
        <taxon>Tracheophyta</taxon>
        <taxon>Spermatophyta</taxon>
        <taxon>Magnoliopsida</taxon>
        <taxon>eudicotyledons</taxon>
        <taxon>Gunneridae</taxon>
        <taxon>Pentapetalae</taxon>
        <taxon>rosids</taxon>
        <taxon>fabids</taxon>
        <taxon>Fabales</taxon>
        <taxon>Fabaceae</taxon>
        <taxon>Papilionoideae</taxon>
        <taxon>50 kb inversion clade</taxon>
        <taxon>NPAAA clade</taxon>
        <taxon>indigoferoid/millettioid clade</taxon>
        <taxon>Phaseoleae</taxon>
        <taxon>Vigna</taxon>
    </lineage>
</organism>
<evidence type="ECO:0000256" key="5">
    <source>
        <dbReference type="ARBA" id="ARBA00023175"/>
    </source>
</evidence>
<dbReference type="InterPro" id="IPR019821">
    <property type="entry name" value="Kinesin_motor_CS"/>
</dbReference>
<dbReference type="GO" id="GO:0005524">
    <property type="term" value="F:ATP binding"/>
    <property type="evidence" value="ECO:0007669"/>
    <property type="project" value="UniProtKB-UniRule"/>
</dbReference>
<protein>
    <recommendedName>
        <fullName evidence="7">Kinesin-like protein</fullName>
    </recommendedName>
</protein>
<dbReference type="OrthoDB" id="3176171at2759"/>
<dbReference type="SMART" id="SM00129">
    <property type="entry name" value="KISc"/>
    <property type="match status" value="1"/>
</dbReference>
<reference evidence="12" key="2">
    <citation type="submission" date="2025-08" db="UniProtKB">
        <authorList>
            <consortium name="RefSeq"/>
        </authorList>
    </citation>
    <scope>IDENTIFICATION</scope>
    <source>
        <tissue evidence="12">Leaf</tissue>
    </source>
</reference>
<keyword evidence="4 6" id="KW-0067">ATP-binding</keyword>
<keyword evidence="2 7" id="KW-0493">Microtubule</keyword>
<dbReference type="GO" id="GO:0008017">
    <property type="term" value="F:microtubule binding"/>
    <property type="evidence" value="ECO:0007669"/>
    <property type="project" value="InterPro"/>
</dbReference>
<evidence type="ECO:0000256" key="3">
    <source>
        <dbReference type="ARBA" id="ARBA00022741"/>
    </source>
</evidence>
<evidence type="ECO:0000313" key="11">
    <source>
        <dbReference type="Proteomes" id="UP000087766"/>
    </source>
</evidence>
<keyword evidence="3 6" id="KW-0547">Nucleotide-binding</keyword>
<dbReference type="RefSeq" id="XP_022636740.1">
    <property type="nucleotide sequence ID" value="XM_022781019.1"/>
</dbReference>
<name>A0A3Q0EYA4_VIGRR</name>
<feature type="domain" description="Kinesin motor" evidence="10">
    <location>
        <begin position="29"/>
        <end position="385"/>
    </location>
</feature>
<dbReference type="InterPro" id="IPR027640">
    <property type="entry name" value="Kinesin-like_fam"/>
</dbReference>
<evidence type="ECO:0000256" key="7">
    <source>
        <dbReference type="RuleBase" id="RU000394"/>
    </source>
</evidence>
<keyword evidence="8" id="KW-0175">Coiled coil</keyword>
<feature type="binding site" evidence="6">
    <location>
        <begin position="117"/>
        <end position="124"/>
    </location>
    <ligand>
        <name>ATP</name>
        <dbReference type="ChEBI" id="CHEBI:30616"/>
    </ligand>
</feature>
<dbReference type="InterPro" id="IPR021881">
    <property type="entry name" value="NACK_C"/>
</dbReference>
<dbReference type="STRING" id="3916.A0A3Q0EYA4"/>
<dbReference type="InterPro" id="IPR001752">
    <property type="entry name" value="Kinesin_motor_dom"/>
</dbReference>
<dbReference type="PRINTS" id="PR00380">
    <property type="entry name" value="KINESINHEAVY"/>
</dbReference>